<evidence type="ECO:0000313" key="2">
    <source>
        <dbReference type="Proteomes" id="UP000653271"/>
    </source>
</evidence>
<gene>
    <name evidence="1" type="primary">Scrn3_1</name>
    <name evidence="1" type="ORF">PIACAY_R14664</name>
</gene>
<keyword evidence="2" id="KW-1185">Reference proteome</keyword>
<accession>A0A850XEC2</accession>
<protein>
    <submittedName>
        <fullName evidence="1">SCRN3 protein</fullName>
    </submittedName>
</protein>
<dbReference type="OrthoDB" id="9332797at2759"/>
<sequence>LQGKGKEMLKEIQELEKQKMSEMESILQNGCLDISQVVNLFAQCVEEELKIYS</sequence>
<dbReference type="AlphaFoldDB" id="A0A850XEC2"/>
<organism evidence="1 2">
    <name type="scientific">Piaya cayana</name>
    <name type="common">Common squirrel cuckoo</name>
    <dbReference type="NCBI Taxonomy" id="33601"/>
    <lineage>
        <taxon>Eukaryota</taxon>
        <taxon>Metazoa</taxon>
        <taxon>Chordata</taxon>
        <taxon>Craniata</taxon>
        <taxon>Vertebrata</taxon>
        <taxon>Euteleostomi</taxon>
        <taxon>Archelosauria</taxon>
        <taxon>Archosauria</taxon>
        <taxon>Dinosauria</taxon>
        <taxon>Saurischia</taxon>
        <taxon>Theropoda</taxon>
        <taxon>Coelurosauria</taxon>
        <taxon>Aves</taxon>
        <taxon>Neognathae</taxon>
        <taxon>Neoaves</taxon>
        <taxon>Otidimorphae</taxon>
        <taxon>Cuculiformes</taxon>
        <taxon>Coccyzidae</taxon>
        <taxon>Piaya</taxon>
    </lineage>
</organism>
<dbReference type="Proteomes" id="UP000653271">
    <property type="component" value="Unassembled WGS sequence"/>
</dbReference>
<reference evidence="1" key="1">
    <citation type="submission" date="2019-09" db="EMBL/GenBank/DDBJ databases">
        <title>Bird 10,000 Genomes (B10K) Project - Family phase.</title>
        <authorList>
            <person name="Zhang G."/>
        </authorList>
    </citation>
    <scope>NUCLEOTIDE SEQUENCE</scope>
    <source>
        <strain evidence="1">B10K-DU-008-47</strain>
        <tissue evidence="1">Mixed tissue sample</tissue>
    </source>
</reference>
<feature type="non-terminal residue" evidence="1">
    <location>
        <position position="1"/>
    </location>
</feature>
<feature type="non-terminal residue" evidence="1">
    <location>
        <position position="53"/>
    </location>
</feature>
<proteinExistence type="predicted"/>
<evidence type="ECO:0000313" key="1">
    <source>
        <dbReference type="EMBL" id="NWH79571.1"/>
    </source>
</evidence>
<comment type="caution">
    <text evidence="1">The sequence shown here is derived from an EMBL/GenBank/DDBJ whole genome shotgun (WGS) entry which is preliminary data.</text>
</comment>
<dbReference type="EMBL" id="WAAB01019728">
    <property type="protein sequence ID" value="NWH79571.1"/>
    <property type="molecule type" value="Genomic_DNA"/>
</dbReference>
<name>A0A850XEC2_PIACA</name>